<protein>
    <recommendedName>
        <fullName evidence="3">MBL fold metallo-hydrolase</fullName>
    </recommendedName>
</protein>
<evidence type="ECO:0008006" key="3">
    <source>
        <dbReference type="Google" id="ProtNLM"/>
    </source>
</evidence>
<dbReference type="RefSeq" id="WP_170102968.1">
    <property type="nucleotide sequence ID" value="NZ_JABAGR010000001.1"/>
</dbReference>
<dbReference type="AlphaFoldDB" id="A0A7X9T8Q9"/>
<sequence length="55" mass="5976">MTRTAHDEARREFVTLKYGRTRCHLLRGSSGNVMVDTDLAGTMPALMAALPAGEV</sequence>
<dbReference type="Proteomes" id="UP000565613">
    <property type="component" value="Unassembled WGS sequence"/>
</dbReference>
<gene>
    <name evidence="1" type="ORF">HF885_00155</name>
</gene>
<accession>A0A7X9T8Q9</accession>
<evidence type="ECO:0000313" key="2">
    <source>
        <dbReference type="Proteomes" id="UP000565613"/>
    </source>
</evidence>
<dbReference type="EMBL" id="JABAGR010000001">
    <property type="protein sequence ID" value="NMF24855.1"/>
    <property type="molecule type" value="Genomic_DNA"/>
</dbReference>
<organism evidence="1 2">
    <name type="scientific">Parafannyhessea umbonata</name>
    <dbReference type="NCBI Taxonomy" id="604330"/>
    <lineage>
        <taxon>Bacteria</taxon>
        <taxon>Bacillati</taxon>
        <taxon>Actinomycetota</taxon>
        <taxon>Coriobacteriia</taxon>
        <taxon>Coriobacteriales</taxon>
        <taxon>Atopobiaceae</taxon>
        <taxon>Parafannyhessea</taxon>
    </lineage>
</organism>
<comment type="caution">
    <text evidence="1">The sequence shown here is derived from an EMBL/GenBank/DDBJ whole genome shotgun (WGS) entry which is preliminary data.</text>
</comment>
<proteinExistence type="predicted"/>
<evidence type="ECO:0000313" key="1">
    <source>
        <dbReference type="EMBL" id="NMF24855.1"/>
    </source>
</evidence>
<reference evidence="1 2" key="1">
    <citation type="submission" date="2020-04" db="EMBL/GenBank/DDBJ databases">
        <authorList>
            <person name="Hitch T.C.A."/>
            <person name="Wylensek D."/>
            <person name="Clavel T."/>
        </authorList>
    </citation>
    <scope>NUCLEOTIDE SEQUENCE [LARGE SCALE GENOMIC DNA]</scope>
    <source>
        <strain evidence="1 2">105184</strain>
    </source>
</reference>
<name>A0A7X9T8Q9_9ACTN</name>